<gene>
    <name evidence="1" type="ORF">NCTC12410_01648</name>
</gene>
<evidence type="ECO:0000313" key="2">
    <source>
        <dbReference type="Proteomes" id="UP000254841"/>
    </source>
</evidence>
<name>A0A377J5S9_9HELI</name>
<evidence type="ECO:0000313" key="1">
    <source>
        <dbReference type="EMBL" id="STO97811.1"/>
    </source>
</evidence>
<accession>A0A377J5S9</accession>
<protein>
    <submittedName>
        <fullName evidence="1">Sulfatase family protein</fullName>
    </submittedName>
</protein>
<sequence>MCLCVFIFAACSGTIFYLYVLQVYQTHLTYNPARIGSHKDIFPTLYALSLSNTAHKSLSGRNILAKMAKNFTYSRDTSFALHDKKTLWSFIMSFLPMLSRGESKTPILHTTAHKYLA</sequence>
<dbReference type="OrthoDB" id="9760224at2"/>
<dbReference type="EMBL" id="UGHV01000001">
    <property type="protein sequence ID" value="STO97811.1"/>
    <property type="molecule type" value="Genomic_DNA"/>
</dbReference>
<dbReference type="Proteomes" id="UP000254841">
    <property type="component" value="Unassembled WGS sequence"/>
</dbReference>
<dbReference type="RefSeq" id="WP_147278810.1">
    <property type="nucleotide sequence ID" value="NZ_UGHV01000001.1"/>
</dbReference>
<organism evidence="1 2">
    <name type="scientific">Helicobacter canis</name>
    <dbReference type="NCBI Taxonomy" id="29419"/>
    <lineage>
        <taxon>Bacteria</taxon>
        <taxon>Pseudomonadati</taxon>
        <taxon>Campylobacterota</taxon>
        <taxon>Epsilonproteobacteria</taxon>
        <taxon>Campylobacterales</taxon>
        <taxon>Helicobacteraceae</taxon>
        <taxon>Helicobacter</taxon>
    </lineage>
</organism>
<dbReference type="AlphaFoldDB" id="A0A377J5S9"/>
<reference evidence="1 2" key="1">
    <citation type="submission" date="2018-06" db="EMBL/GenBank/DDBJ databases">
        <authorList>
            <consortium name="Pathogen Informatics"/>
            <person name="Doyle S."/>
        </authorList>
    </citation>
    <scope>NUCLEOTIDE SEQUENCE [LARGE SCALE GENOMIC DNA]</scope>
    <source>
        <strain evidence="1 2">NCTC12410</strain>
    </source>
</reference>
<proteinExistence type="predicted"/>